<organism evidence="8 9">
    <name type="scientific">Desulfocurvibacter africanus subsp. africanus str. Walvis Bay</name>
    <dbReference type="NCBI Taxonomy" id="690850"/>
    <lineage>
        <taxon>Bacteria</taxon>
        <taxon>Pseudomonadati</taxon>
        <taxon>Thermodesulfobacteriota</taxon>
        <taxon>Desulfovibrionia</taxon>
        <taxon>Desulfovibrionales</taxon>
        <taxon>Desulfovibrionaceae</taxon>
        <taxon>Desulfocurvibacter</taxon>
    </lineage>
</organism>
<dbReference type="GO" id="GO:0000976">
    <property type="term" value="F:transcription cis-regulatory region binding"/>
    <property type="evidence" value="ECO:0007669"/>
    <property type="project" value="TreeGrafter"/>
</dbReference>
<keyword evidence="5" id="KW-0238">DNA-binding</keyword>
<keyword evidence="6" id="KW-0804">Transcription</keyword>
<dbReference type="Pfam" id="PF01475">
    <property type="entry name" value="FUR"/>
    <property type="match status" value="1"/>
</dbReference>
<accession>F3YXI3</accession>
<feature type="binding site" evidence="7">
    <location>
        <position position="100"/>
    </location>
    <ligand>
        <name>Zn(2+)</name>
        <dbReference type="ChEBI" id="CHEBI:29105"/>
    </ligand>
</feature>
<dbReference type="GO" id="GO:0045892">
    <property type="term" value="P:negative regulation of DNA-templated transcription"/>
    <property type="evidence" value="ECO:0007669"/>
    <property type="project" value="TreeGrafter"/>
</dbReference>
<evidence type="ECO:0000256" key="6">
    <source>
        <dbReference type="ARBA" id="ARBA00023163"/>
    </source>
</evidence>
<dbReference type="AlphaFoldDB" id="F3YXI3"/>
<dbReference type="InterPro" id="IPR002481">
    <property type="entry name" value="FUR"/>
</dbReference>
<dbReference type="SUPFAM" id="SSF46785">
    <property type="entry name" value="Winged helix' DNA-binding domain"/>
    <property type="match status" value="1"/>
</dbReference>
<dbReference type="PANTHER" id="PTHR33202">
    <property type="entry name" value="ZINC UPTAKE REGULATION PROTEIN"/>
    <property type="match status" value="1"/>
</dbReference>
<dbReference type="KEGG" id="daf:Desaf_3476"/>
<proteinExistence type="inferred from homology"/>
<feature type="binding site" evidence="7">
    <location>
        <position position="140"/>
    </location>
    <ligand>
        <name>Zn(2+)</name>
        <dbReference type="ChEBI" id="CHEBI:29105"/>
    </ligand>
</feature>
<protein>
    <submittedName>
        <fullName evidence="8">Ferric uptake regulator, Fur family</fullName>
    </submittedName>
</protein>
<dbReference type="eggNOG" id="COG0735">
    <property type="taxonomic scope" value="Bacteria"/>
</dbReference>
<keyword evidence="9" id="KW-1185">Reference proteome</keyword>
<dbReference type="STRING" id="690850.Desaf_3476"/>
<reference evidence="8 9" key="1">
    <citation type="journal article" date="2011" name="J. Bacteriol.">
        <title>Genome sequence of the mercury-methylating and pleomorphic Desulfovibrio africanus Strain Walvis Bay.</title>
        <authorList>
            <person name="Brown S.D."/>
            <person name="Wall J.D."/>
            <person name="Kucken A.M."/>
            <person name="Gilmour C.C."/>
            <person name="Podar M."/>
            <person name="Brandt C.C."/>
            <person name="Teshima H."/>
            <person name="Detter J.C."/>
            <person name="Han C.S."/>
            <person name="Land M.L."/>
            <person name="Lucas S."/>
            <person name="Han J."/>
            <person name="Pennacchio L."/>
            <person name="Nolan M."/>
            <person name="Pitluck S."/>
            <person name="Woyke T."/>
            <person name="Goodwin L."/>
            <person name="Palumbo A.V."/>
            <person name="Elias D.A."/>
        </authorList>
    </citation>
    <scope>NUCLEOTIDE SEQUENCE [LARGE SCALE GENOMIC DNA]</scope>
    <source>
        <strain evidence="8 9">Walvis Bay</strain>
    </source>
</reference>
<dbReference type="Gene3D" id="1.10.10.10">
    <property type="entry name" value="Winged helix-like DNA-binding domain superfamily/Winged helix DNA-binding domain"/>
    <property type="match status" value="1"/>
</dbReference>
<dbReference type="Proteomes" id="UP000007844">
    <property type="component" value="Chromosome"/>
</dbReference>
<dbReference type="HOGENOM" id="CLU_096072_4_2_7"/>
<feature type="binding site" evidence="7">
    <location>
        <position position="103"/>
    </location>
    <ligand>
        <name>Zn(2+)</name>
        <dbReference type="ChEBI" id="CHEBI:29105"/>
    </ligand>
</feature>
<comment type="similarity">
    <text evidence="1">Belongs to the Fur family.</text>
</comment>
<comment type="cofactor">
    <cofactor evidence="7">
        <name>Zn(2+)</name>
        <dbReference type="ChEBI" id="CHEBI:29105"/>
    </cofactor>
    <text evidence="7">Binds 1 zinc ion per subunit.</text>
</comment>
<dbReference type="GO" id="GO:0003700">
    <property type="term" value="F:DNA-binding transcription factor activity"/>
    <property type="evidence" value="ECO:0007669"/>
    <property type="project" value="InterPro"/>
</dbReference>
<name>F3YXI3_DESAF</name>
<evidence type="ECO:0000313" key="9">
    <source>
        <dbReference type="Proteomes" id="UP000007844"/>
    </source>
</evidence>
<dbReference type="InterPro" id="IPR036390">
    <property type="entry name" value="WH_DNA-bd_sf"/>
</dbReference>
<feature type="binding site" evidence="7">
    <location>
        <position position="143"/>
    </location>
    <ligand>
        <name>Zn(2+)</name>
        <dbReference type="ChEBI" id="CHEBI:29105"/>
    </ligand>
</feature>
<keyword evidence="7" id="KW-0479">Metal-binding</keyword>
<evidence type="ECO:0000256" key="7">
    <source>
        <dbReference type="PIRSR" id="PIRSR602481-1"/>
    </source>
</evidence>
<dbReference type="PANTHER" id="PTHR33202:SF8">
    <property type="entry name" value="PEROXIDE-RESPONSIVE REPRESSOR PERR"/>
    <property type="match status" value="1"/>
</dbReference>
<evidence type="ECO:0000256" key="3">
    <source>
        <dbReference type="ARBA" id="ARBA00022833"/>
    </source>
</evidence>
<dbReference type="CDD" id="cd07153">
    <property type="entry name" value="Fur_like"/>
    <property type="match status" value="1"/>
</dbReference>
<evidence type="ECO:0000256" key="5">
    <source>
        <dbReference type="ARBA" id="ARBA00023125"/>
    </source>
</evidence>
<dbReference type="InterPro" id="IPR043135">
    <property type="entry name" value="Fur_C"/>
</dbReference>
<keyword evidence="4" id="KW-0805">Transcription regulation</keyword>
<evidence type="ECO:0000256" key="2">
    <source>
        <dbReference type="ARBA" id="ARBA00022491"/>
    </source>
</evidence>
<evidence type="ECO:0000313" key="8">
    <source>
        <dbReference type="EMBL" id="EGJ51760.1"/>
    </source>
</evidence>
<dbReference type="InterPro" id="IPR036388">
    <property type="entry name" value="WH-like_DNA-bd_sf"/>
</dbReference>
<dbReference type="GO" id="GO:0008270">
    <property type="term" value="F:zinc ion binding"/>
    <property type="evidence" value="ECO:0007669"/>
    <property type="project" value="TreeGrafter"/>
</dbReference>
<dbReference type="EMBL" id="CP003221">
    <property type="protein sequence ID" value="EGJ51760.1"/>
    <property type="molecule type" value="Genomic_DNA"/>
</dbReference>
<dbReference type="Gene3D" id="3.30.1490.190">
    <property type="match status" value="1"/>
</dbReference>
<sequence length="161" mass="18074">MDKNEIEERMHALLQACSDAGARLTPQRIEIFREVVESEEHPDAEMIYQRVRERLATVSLDTVYRTLWWLAGLGLVATVGPAKESTRFDANLTRHHHFVCVRCGLTRDFYSRDLDNLELPASVAAIGSIERTQVEVKGICHACAERQKSEVPASQGEPGQA</sequence>
<keyword evidence="3 7" id="KW-0862">Zinc</keyword>
<gene>
    <name evidence="8" type="ORF">Desaf_3476</name>
</gene>
<dbReference type="GO" id="GO:1900376">
    <property type="term" value="P:regulation of secondary metabolite biosynthetic process"/>
    <property type="evidence" value="ECO:0007669"/>
    <property type="project" value="TreeGrafter"/>
</dbReference>
<evidence type="ECO:0000256" key="4">
    <source>
        <dbReference type="ARBA" id="ARBA00023015"/>
    </source>
</evidence>
<keyword evidence="2" id="KW-0678">Repressor</keyword>
<evidence type="ECO:0000256" key="1">
    <source>
        <dbReference type="ARBA" id="ARBA00007957"/>
    </source>
</evidence>
<dbReference type="RefSeq" id="WP_014261374.1">
    <property type="nucleotide sequence ID" value="NC_016629.1"/>
</dbReference>